<sequence length="162" mass="17924">MLHEFIKDTQDRKFLRDQLLNVFLPARDASSTGLSGLFFHLARNPRVWTKLRSEAPKIDQPLTFDVLKSMKHLHCVFRESQVNLDLSNSTHCLSRSPPPNSCRYKAVAPTSTTAFSPAVPASQATNASTHIQGLVWRCDSATCKEIQTPGAQTPKTSAQSSS</sequence>
<dbReference type="EMBL" id="JBEFKJ010000011">
    <property type="protein sequence ID" value="KAL2043608.1"/>
    <property type="molecule type" value="Genomic_DNA"/>
</dbReference>
<evidence type="ECO:0000313" key="7">
    <source>
        <dbReference type="EMBL" id="KAL2043608.1"/>
    </source>
</evidence>
<evidence type="ECO:0000256" key="6">
    <source>
        <dbReference type="ARBA" id="ARBA00023033"/>
    </source>
</evidence>
<dbReference type="Proteomes" id="UP001590950">
    <property type="component" value="Unassembled WGS sequence"/>
</dbReference>
<evidence type="ECO:0000256" key="4">
    <source>
        <dbReference type="ARBA" id="ARBA00023002"/>
    </source>
</evidence>
<evidence type="ECO:0000256" key="5">
    <source>
        <dbReference type="ARBA" id="ARBA00023004"/>
    </source>
</evidence>
<comment type="cofactor">
    <cofactor evidence="1">
        <name>heme</name>
        <dbReference type="ChEBI" id="CHEBI:30413"/>
    </cofactor>
</comment>
<dbReference type="PANTHER" id="PTHR24287:SF17">
    <property type="entry name" value="P450, PUTATIVE (EUROFUNG)-RELATED"/>
    <property type="match status" value="1"/>
</dbReference>
<dbReference type="InterPro" id="IPR036396">
    <property type="entry name" value="Cyt_P450_sf"/>
</dbReference>
<organism evidence="7 8">
    <name type="scientific">Stereocaulon virgatum</name>
    <dbReference type="NCBI Taxonomy" id="373712"/>
    <lineage>
        <taxon>Eukaryota</taxon>
        <taxon>Fungi</taxon>
        <taxon>Dikarya</taxon>
        <taxon>Ascomycota</taxon>
        <taxon>Pezizomycotina</taxon>
        <taxon>Lecanoromycetes</taxon>
        <taxon>OSLEUM clade</taxon>
        <taxon>Lecanoromycetidae</taxon>
        <taxon>Lecanorales</taxon>
        <taxon>Lecanorineae</taxon>
        <taxon>Stereocaulaceae</taxon>
        <taxon>Stereocaulon</taxon>
    </lineage>
</organism>
<keyword evidence="8" id="KW-1185">Reference proteome</keyword>
<proteinExistence type="inferred from homology"/>
<dbReference type="SUPFAM" id="SSF48264">
    <property type="entry name" value="Cytochrome P450"/>
    <property type="match status" value="1"/>
</dbReference>
<dbReference type="Gene3D" id="1.10.630.10">
    <property type="entry name" value="Cytochrome P450"/>
    <property type="match status" value="1"/>
</dbReference>
<name>A0ABR4AEW5_9LECA</name>
<evidence type="ECO:0000256" key="1">
    <source>
        <dbReference type="ARBA" id="ARBA00001971"/>
    </source>
</evidence>
<comment type="similarity">
    <text evidence="2">Belongs to the cytochrome P450 family.</text>
</comment>
<keyword evidence="5" id="KW-0408">Iron</keyword>
<dbReference type="PANTHER" id="PTHR24287">
    <property type="entry name" value="P450, PUTATIVE (EUROFUNG)-RELATED"/>
    <property type="match status" value="1"/>
</dbReference>
<keyword evidence="4" id="KW-0560">Oxidoreductase</keyword>
<keyword evidence="3" id="KW-0479">Metal-binding</keyword>
<evidence type="ECO:0000313" key="8">
    <source>
        <dbReference type="Proteomes" id="UP001590950"/>
    </source>
</evidence>
<reference evidence="7 8" key="1">
    <citation type="submission" date="2024-09" db="EMBL/GenBank/DDBJ databases">
        <title>Rethinking Asexuality: The Enigmatic Case of Functional Sexual Genes in Lepraria (Stereocaulaceae).</title>
        <authorList>
            <person name="Doellman M."/>
            <person name="Sun Y."/>
            <person name="Barcenas-Pena A."/>
            <person name="Lumbsch H.T."/>
            <person name="Grewe F."/>
        </authorList>
    </citation>
    <scope>NUCLEOTIDE SEQUENCE [LARGE SCALE GENOMIC DNA]</scope>
    <source>
        <strain evidence="7 8">Mercado 3170</strain>
    </source>
</reference>
<comment type="caution">
    <text evidence="7">The sequence shown here is derived from an EMBL/GenBank/DDBJ whole genome shotgun (WGS) entry which is preliminary data.</text>
</comment>
<protein>
    <submittedName>
        <fullName evidence="7">Uncharacterized protein</fullName>
    </submittedName>
</protein>
<accession>A0ABR4AEW5</accession>
<gene>
    <name evidence="7" type="ORF">N7G274_003915</name>
</gene>
<keyword evidence="6" id="KW-0503">Monooxygenase</keyword>
<evidence type="ECO:0000256" key="3">
    <source>
        <dbReference type="ARBA" id="ARBA00022723"/>
    </source>
</evidence>
<evidence type="ECO:0000256" key="2">
    <source>
        <dbReference type="ARBA" id="ARBA00010617"/>
    </source>
</evidence>
<dbReference type="InterPro" id="IPR047146">
    <property type="entry name" value="Cyt_P450_E_CYP52_fungi"/>
</dbReference>